<evidence type="ECO:0000256" key="1">
    <source>
        <dbReference type="ARBA" id="ARBA00004123"/>
    </source>
</evidence>
<dbReference type="SMART" id="SM01019">
    <property type="entry name" value="B3"/>
    <property type="match status" value="1"/>
</dbReference>
<dbReference type="AlphaFoldDB" id="A0AA39SB73"/>
<dbReference type="Proteomes" id="UP001168877">
    <property type="component" value="Unassembled WGS sequence"/>
</dbReference>
<dbReference type="InterPro" id="IPR044800">
    <property type="entry name" value="LEC2-like"/>
</dbReference>
<keyword evidence="2" id="KW-0805">Transcription regulation</keyword>
<accession>A0AA39SB73</accession>
<organism evidence="7 8">
    <name type="scientific">Acer saccharum</name>
    <name type="common">Sugar maple</name>
    <dbReference type="NCBI Taxonomy" id="4024"/>
    <lineage>
        <taxon>Eukaryota</taxon>
        <taxon>Viridiplantae</taxon>
        <taxon>Streptophyta</taxon>
        <taxon>Embryophyta</taxon>
        <taxon>Tracheophyta</taxon>
        <taxon>Spermatophyta</taxon>
        <taxon>Magnoliopsida</taxon>
        <taxon>eudicotyledons</taxon>
        <taxon>Gunneridae</taxon>
        <taxon>Pentapetalae</taxon>
        <taxon>rosids</taxon>
        <taxon>malvids</taxon>
        <taxon>Sapindales</taxon>
        <taxon>Sapindaceae</taxon>
        <taxon>Hippocastanoideae</taxon>
        <taxon>Acereae</taxon>
        <taxon>Acer</taxon>
    </lineage>
</organism>
<evidence type="ECO:0000256" key="5">
    <source>
        <dbReference type="ARBA" id="ARBA00023242"/>
    </source>
</evidence>
<name>A0AA39SB73_ACESA</name>
<evidence type="ECO:0000313" key="8">
    <source>
        <dbReference type="Proteomes" id="UP001168877"/>
    </source>
</evidence>
<reference evidence="7" key="1">
    <citation type="journal article" date="2022" name="Plant J.">
        <title>Strategies of tolerance reflected in two North American maple genomes.</title>
        <authorList>
            <person name="McEvoy S.L."/>
            <person name="Sezen U.U."/>
            <person name="Trouern-Trend A."/>
            <person name="McMahon S.M."/>
            <person name="Schaberg P.G."/>
            <person name="Yang J."/>
            <person name="Wegrzyn J.L."/>
            <person name="Swenson N.G."/>
        </authorList>
    </citation>
    <scope>NUCLEOTIDE SEQUENCE</scope>
    <source>
        <strain evidence="7">NS2018</strain>
    </source>
</reference>
<evidence type="ECO:0000256" key="4">
    <source>
        <dbReference type="ARBA" id="ARBA00023163"/>
    </source>
</evidence>
<dbReference type="CDD" id="cd10017">
    <property type="entry name" value="B3_DNA"/>
    <property type="match status" value="1"/>
</dbReference>
<dbReference type="Gene3D" id="2.40.330.10">
    <property type="entry name" value="DNA-binding pseudobarrel domain"/>
    <property type="match status" value="1"/>
</dbReference>
<keyword evidence="3" id="KW-0238">DNA-binding</keyword>
<dbReference type="InterPro" id="IPR003340">
    <property type="entry name" value="B3_DNA-bd"/>
</dbReference>
<dbReference type="GO" id="GO:0003700">
    <property type="term" value="F:DNA-binding transcription factor activity"/>
    <property type="evidence" value="ECO:0007669"/>
    <property type="project" value="InterPro"/>
</dbReference>
<evidence type="ECO:0000313" key="7">
    <source>
        <dbReference type="EMBL" id="KAK0589671.1"/>
    </source>
</evidence>
<evidence type="ECO:0000259" key="6">
    <source>
        <dbReference type="PROSITE" id="PS50863"/>
    </source>
</evidence>
<dbReference type="PANTHER" id="PTHR31140">
    <property type="entry name" value="B3 DOMAIN-CONTAINING TRANSCRIPTION FACTOR ABI3"/>
    <property type="match status" value="1"/>
</dbReference>
<evidence type="ECO:0000256" key="2">
    <source>
        <dbReference type="ARBA" id="ARBA00023015"/>
    </source>
</evidence>
<reference evidence="7" key="2">
    <citation type="submission" date="2023-06" db="EMBL/GenBank/DDBJ databases">
        <authorList>
            <person name="Swenson N.G."/>
            <person name="Wegrzyn J.L."/>
            <person name="Mcevoy S.L."/>
        </authorList>
    </citation>
    <scope>NUCLEOTIDE SEQUENCE</scope>
    <source>
        <strain evidence="7">NS2018</strain>
        <tissue evidence="7">Leaf</tissue>
    </source>
</reference>
<feature type="domain" description="TF-B3" evidence="6">
    <location>
        <begin position="196"/>
        <end position="292"/>
    </location>
</feature>
<keyword evidence="5" id="KW-0539">Nucleus</keyword>
<dbReference type="EMBL" id="JAUESC010000381">
    <property type="protein sequence ID" value="KAK0589671.1"/>
    <property type="molecule type" value="Genomic_DNA"/>
</dbReference>
<dbReference type="GO" id="GO:0003677">
    <property type="term" value="F:DNA binding"/>
    <property type="evidence" value="ECO:0007669"/>
    <property type="project" value="UniProtKB-KW"/>
</dbReference>
<proteinExistence type="predicted"/>
<keyword evidence="8" id="KW-1185">Reference proteome</keyword>
<dbReference type="PANTHER" id="PTHR31140:SF145">
    <property type="entry name" value="TF-B3 DOMAIN-CONTAINING PROTEIN"/>
    <property type="match status" value="1"/>
</dbReference>
<evidence type="ECO:0000256" key="3">
    <source>
        <dbReference type="ARBA" id="ARBA00023125"/>
    </source>
</evidence>
<comment type="subcellular location">
    <subcellularLocation>
        <location evidence="1">Nucleus</location>
    </subcellularLocation>
</comment>
<comment type="caution">
    <text evidence="7">The sequence shown here is derived from an EMBL/GenBank/DDBJ whole genome shotgun (WGS) entry which is preliminary data.</text>
</comment>
<dbReference type="SUPFAM" id="SSF101936">
    <property type="entry name" value="DNA-binding pseudobarrel domain"/>
    <property type="match status" value="1"/>
</dbReference>
<keyword evidence="4" id="KW-0804">Transcription</keyword>
<dbReference type="InterPro" id="IPR015300">
    <property type="entry name" value="DNA-bd_pseudobarrel_sf"/>
</dbReference>
<dbReference type="PROSITE" id="PS50863">
    <property type="entry name" value="B3"/>
    <property type="match status" value="1"/>
</dbReference>
<dbReference type="GO" id="GO:0005634">
    <property type="term" value="C:nucleus"/>
    <property type="evidence" value="ECO:0007669"/>
    <property type="project" value="UniProtKB-SubCell"/>
</dbReference>
<gene>
    <name evidence="7" type="ORF">LWI29_017120</name>
</gene>
<sequence>MDYTRVWDFYCKGVSSDTPMVVDEEDITDSSALPLHVSSPNASAVVDDEEITDFRASLVSSNTPTMSDDKEISTITPTGWFDFDKGTGQTDDDEVIFARTIQSLNHFRLQDLEPEITFPTMSDDEEISTSTPRGWFEFDKRTGWTDDDEEVIVARTIQSFNHFSSEDLEPKIFFPPMLRLRPHMTSAQSNLWQSTMLFWKLITKTDVEKKLIIPTQAMKHFAIPEGKEFADFLVKDLKGEIWKFRLTIHPMTALTDGWLEFVRAKDLVPNDIVIFYKLGDEYRVEVDSEYKL</sequence>
<dbReference type="Pfam" id="PF02362">
    <property type="entry name" value="B3"/>
    <property type="match status" value="1"/>
</dbReference>
<protein>
    <recommendedName>
        <fullName evidence="6">TF-B3 domain-containing protein</fullName>
    </recommendedName>
</protein>